<keyword evidence="5" id="KW-1185">Reference proteome</keyword>
<dbReference type="PANTHER" id="PTHR43877:SF1">
    <property type="entry name" value="ACETYLTRANSFERASE"/>
    <property type="match status" value="1"/>
</dbReference>
<proteinExistence type="predicted"/>
<dbReference type="RefSeq" id="WP_217777481.1">
    <property type="nucleotide sequence ID" value="NZ_JAHRWL010000001.1"/>
</dbReference>
<reference evidence="4" key="1">
    <citation type="submission" date="2021-06" db="EMBL/GenBank/DDBJ databases">
        <title>Thalassococcus sp. CAU 1522 isolated from sea sand, Republic of Korea.</title>
        <authorList>
            <person name="Kim W."/>
        </authorList>
    </citation>
    <scope>NUCLEOTIDE SEQUENCE</scope>
    <source>
        <strain evidence="4">CAU 1522</strain>
    </source>
</reference>
<accession>A0ABS6N7A9</accession>
<organism evidence="4 5">
    <name type="scientific">Thalassococcus arenae</name>
    <dbReference type="NCBI Taxonomy" id="2851652"/>
    <lineage>
        <taxon>Bacteria</taxon>
        <taxon>Pseudomonadati</taxon>
        <taxon>Pseudomonadota</taxon>
        <taxon>Alphaproteobacteria</taxon>
        <taxon>Rhodobacterales</taxon>
        <taxon>Roseobacteraceae</taxon>
        <taxon>Thalassococcus</taxon>
    </lineage>
</organism>
<dbReference type="Proteomes" id="UP001166293">
    <property type="component" value="Unassembled WGS sequence"/>
</dbReference>
<evidence type="ECO:0000256" key="1">
    <source>
        <dbReference type="ARBA" id="ARBA00022679"/>
    </source>
</evidence>
<dbReference type="InterPro" id="IPR000182">
    <property type="entry name" value="GNAT_dom"/>
</dbReference>
<evidence type="ECO:0000256" key="2">
    <source>
        <dbReference type="ARBA" id="ARBA00023315"/>
    </source>
</evidence>
<dbReference type="PROSITE" id="PS51186">
    <property type="entry name" value="GNAT"/>
    <property type="match status" value="1"/>
</dbReference>
<dbReference type="PANTHER" id="PTHR43877">
    <property type="entry name" value="AMINOALKYLPHOSPHONATE N-ACETYLTRANSFERASE-RELATED-RELATED"/>
    <property type="match status" value="1"/>
</dbReference>
<protein>
    <submittedName>
        <fullName evidence="4">GNAT family N-acetyltransferase</fullName>
        <ecNumber evidence="4">2.3.1.-</ecNumber>
    </submittedName>
</protein>
<evidence type="ECO:0000313" key="4">
    <source>
        <dbReference type="EMBL" id="MBV2359683.1"/>
    </source>
</evidence>
<keyword evidence="2 4" id="KW-0012">Acyltransferase</keyword>
<dbReference type="EC" id="2.3.1.-" evidence="4"/>
<feature type="domain" description="N-acetyltransferase" evidence="3">
    <location>
        <begin position="1"/>
        <end position="137"/>
    </location>
</feature>
<dbReference type="InterPro" id="IPR050832">
    <property type="entry name" value="Bact_Acetyltransf"/>
</dbReference>
<dbReference type="GO" id="GO:0016746">
    <property type="term" value="F:acyltransferase activity"/>
    <property type="evidence" value="ECO:0007669"/>
    <property type="project" value="UniProtKB-KW"/>
</dbReference>
<sequence length="137" mass="14452">MRIETAPRIDRCVALRRAVFVEELGVPDSVEFPGDEDGAIHLLALDGTVAVGTARVVIDGAVAKIGHLCVLPDKRSRGTGRALVRAAVAAARRAGATTVTLTALRDATALYAGEGFVPVGAPFEAAGLPHQRMERRW</sequence>
<dbReference type="Pfam" id="PF13673">
    <property type="entry name" value="Acetyltransf_10"/>
    <property type="match status" value="1"/>
</dbReference>
<comment type="caution">
    <text evidence="4">The sequence shown here is derived from an EMBL/GenBank/DDBJ whole genome shotgun (WGS) entry which is preliminary data.</text>
</comment>
<evidence type="ECO:0000259" key="3">
    <source>
        <dbReference type="PROSITE" id="PS51186"/>
    </source>
</evidence>
<dbReference type="EMBL" id="JAHRWL010000001">
    <property type="protein sequence ID" value="MBV2359683.1"/>
    <property type="molecule type" value="Genomic_DNA"/>
</dbReference>
<evidence type="ECO:0000313" key="5">
    <source>
        <dbReference type="Proteomes" id="UP001166293"/>
    </source>
</evidence>
<name>A0ABS6N7A9_9RHOB</name>
<keyword evidence="1 4" id="KW-0808">Transferase</keyword>
<gene>
    <name evidence="4" type="ORF">KUH32_07850</name>
</gene>